<protein>
    <recommendedName>
        <fullName evidence="5">DUF3558 domain-containing protein</fullName>
    </recommendedName>
</protein>
<keyword evidence="2" id="KW-0732">Signal</keyword>
<feature type="region of interest" description="Disordered" evidence="1">
    <location>
        <begin position="33"/>
        <end position="72"/>
    </location>
</feature>
<proteinExistence type="predicted"/>
<sequence>MPSTPRARAPWRAAPAAGALLLAVLCAACGGGAPPSSGAPAESGSPSASTSPSPSAPDEAGDGGAADTVPATCTGGAAEKAAAEHTRGMPFTESAKDGLLTCNWGEEGEREHLFVQFQAGETFADPDGADPDAEQGMGVRTTPQSSELGGKLQYTDLGSVGRSAVLYLPGVSVTANAVGSDLGQSELEAIVLAAAGDLP</sequence>
<gene>
    <name evidence="3" type="ORF">CLV63_13558</name>
</gene>
<name>A0A2P8CMU5_9ACTN</name>
<feature type="signal peptide" evidence="2">
    <location>
        <begin position="1"/>
        <end position="27"/>
    </location>
</feature>
<dbReference type="RefSeq" id="WP_106586778.1">
    <property type="nucleotide sequence ID" value="NZ_PYGA01000035.1"/>
</dbReference>
<organism evidence="3 4">
    <name type="scientific">Murinocardiopsis flavida</name>
    <dbReference type="NCBI Taxonomy" id="645275"/>
    <lineage>
        <taxon>Bacteria</taxon>
        <taxon>Bacillati</taxon>
        <taxon>Actinomycetota</taxon>
        <taxon>Actinomycetes</taxon>
        <taxon>Streptosporangiales</taxon>
        <taxon>Nocardiopsidaceae</taxon>
        <taxon>Murinocardiopsis</taxon>
    </lineage>
</organism>
<dbReference type="OrthoDB" id="3436736at2"/>
<accession>A0A2P8CMU5</accession>
<dbReference type="AlphaFoldDB" id="A0A2P8CMU5"/>
<reference evidence="3 4" key="1">
    <citation type="submission" date="2018-03" db="EMBL/GenBank/DDBJ databases">
        <title>Genomic Encyclopedia of Archaeal and Bacterial Type Strains, Phase II (KMG-II): from individual species to whole genera.</title>
        <authorList>
            <person name="Goeker M."/>
        </authorList>
    </citation>
    <scope>NUCLEOTIDE SEQUENCE [LARGE SCALE GENOMIC DNA]</scope>
    <source>
        <strain evidence="3 4">DSM 45312</strain>
    </source>
</reference>
<evidence type="ECO:0008006" key="5">
    <source>
        <dbReference type="Google" id="ProtNLM"/>
    </source>
</evidence>
<evidence type="ECO:0000256" key="1">
    <source>
        <dbReference type="SAM" id="MobiDB-lite"/>
    </source>
</evidence>
<evidence type="ECO:0000313" key="4">
    <source>
        <dbReference type="Proteomes" id="UP000240542"/>
    </source>
</evidence>
<evidence type="ECO:0000256" key="2">
    <source>
        <dbReference type="SAM" id="SignalP"/>
    </source>
</evidence>
<dbReference type="Proteomes" id="UP000240542">
    <property type="component" value="Unassembled WGS sequence"/>
</dbReference>
<keyword evidence="4" id="KW-1185">Reference proteome</keyword>
<evidence type="ECO:0000313" key="3">
    <source>
        <dbReference type="EMBL" id="PSK86289.1"/>
    </source>
</evidence>
<comment type="caution">
    <text evidence="3">The sequence shown here is derived from an EMBL/GenBank/DDBJ whole genome shotgun (WGS) entry which is preliminary data.</text>
</comment>
<feature type="chain" id="PRO_5039399028" description="DUF3558 domain-containing protein" evidence="2">
    <location>
        <begin position="28"/>
        <end position="199"/>
    </location>
</feature>
<dbReference type="EMBL" id="PYGA01000035">
    <property type="protein sequence ID" value="PSK86289.1"/>
    <property type="molecule type" value="Genomic_DNA"/>
</dbReference>
<feature type="compositionally biased region" description="Low complexity" evidence="1">
    <location>
        <begin position="33"/>
        <end position="58"/>
    </location>
</feature>